<sequence length="145" mass="16397">MLITAGTFDSFNTMTASWGALGTLWSRPVAFGFIRPTRHTFGFANRSPVFTCSFFGRRYRAALEFCGTKSGRDVDKVKATGLTPVKGKAGCVYFAEARLVLECRTIHAQDIDPRRFLDPTIEKNYPKKDYHRMFIGEVIGCLRRD</sequence>
<dbReference type="InterPro" id="IPR012349">
    <property type="entry name" value="Split_barrel_FMN-bd"/>
</dbReference>
<evidence type="ECO:0000313" key="3">
    <source>
        <dbReference type="EMBL" id="HGK28802.1"/>
    </source>
</evidence>
<dbReference type="PANTHER" id="PTHR43567:SF5">
    <property type="entry name" value="HYPOTHETICAL CYTOSOLIC PROTEIN"/>
    <property type="match status" value="1"/>
</dbReference>
<dbReference type="InterPro" id="IPR002563">
    <property type="entry name" value="Flavin_Rdtase-like_dom"/>
</dbReference>
<reference evidence="3" key="1">
    <citation type="journal article" date="2020" name="mSystems">
        <title>Genome- and Community-Level Interaction Insights into Carbon Utilization and Element Cycling Functions of Hydrothermarchaeota in Hydrothermal Sediment.</title>
        <authorList>
            <person name="Zhou Z."/>
            <person name="Liu Y."/>
            <person name="Xu W."/>
            <person name="Pan J."/>
            <person name="Luo Z.H."/>
            <person name="Li M."/>
        </authorList>
    </citation>
    <scope>NUCLEOTIDE SEQUENCE [LARGE SCALE GENOMIC DNA]</scope>
    <source>
        <strain evidence="3">SpSt-488</strain>
    </source>
</reference>
<name>A0A7C4GHZ8_UNCW3</name>
<dbReference type="AlphaFoldDB" id="A0A7C4GHZ8"/>
<dbReference type="GO" id="GO:0016646">
    <property type="term" value="F:oxidoreductase activity, acting on the CH-NH group of donors, NAD or NADP as acceptor"/>
    <property type="evidence" value="ECO:0007669"/>
    <property type="project" value="UniProtKB-ARBA"/>
</dbReference>
<dbReference type="InterPro" id="IPR052174">
    <property type="entry name" value="Flavoredoxin"/>
</dbReference>
<comment type="similarity">
    <text evidence="1">Belongs to the flavoredoxin family.</text>
</comment>
<evidence type="ECO:0000256" key="1">
    <source>
        <dbReference type="ARBA" id="ARBA00038054"/>
    </source>
</evidence>
<dbReference type="Pfam" id="PF01613">
    <property type="entry name" value="Flavin_Reduct"/>
    <property type="match status" value="1"/>
</dbReference>
<feature type="domain" description="Flavin reductase like" evidence="2">
    <location>
        <begin position="2"/>
        <end position="141"/>
    </location>
</feature>
<dbReference type="EMBL" id="DSUT01000159">
    <property type="protein sequence ID" value="HGK28802.1"/>
    <property type="molecule type" value="Genomic_DNA"/>
</dbReference>
<dbReference type="PANTHER" id="PTHR43567">
    <property type="entry name" value="FLAVOREDOXIN-RELATED-RELATED"/>
    <property type="match status" value="1"/>
</dbReference>
<accession>A0A7C4GHZ8</accession>
<dbReference type="SUPFAM" id="SSF50475">
    <property type="entry name" value="FMN-binding split barrel"/>
    <property type="match status" value="1"/>
</dbReference>
<dbReference type="Gene3D" id="2.30.110.10">
    <property type="entry name" value="Electron Transport, Fmn-binding Protein, Chain A"/>
    <property type="match status" value="1"/>
</dbReference>
<protein>
    <submittedName>
        <fullName evidence="3">Flavin reductase family protein</fullName>
    </submittedName>
</protein>
<dbReference type="GO" id="GO:0010181">
    <property type="term" value="F:FMN binding"/>
    <property type="evidence" value="ECO:0007669"/>
    <property type="project" value="InterPro"/>
</dbReference>
<organism evidence="3">
    <name type="scientific">candidate division WOR-3 bacterium</name>
    <dbReference type="NCBI Taxonomy" id="2052148"/>
    <lineage>
        <taxon>Bacteria</taxon>
        <taxon>Bacteria division WOR-3</taxon>
    </lineage>
</organism>
<proteinExistence type="inferred from homology"/>
<evidence type="ECO:0000259" key="2">
    <source>
        <dbReference type="Pfam" id="PF01613"/>
    </source>
</evidence>
<gene>
    <name evidence="3" type="ORF">ENS41_07635</name>
</gene>
<comment type="caution">
    <text evidence="3">The sequence shown here is derived from an EMBL/GenBank/DDBJ whole genome shotgun (WGS) entry which is preliminary data.</text>
</comment>